<proteinExistence type="predicted"/>
<feature type="domain" description="EXS" evidence="6">
    <location>
        <begin position="213"/>
        <end position="514"/>
    </location>
</feature>
<gene>
    <name evidence="7" type="ORF">CALVIDRAFT_566811</name>
</gene>
<evidence type="ECO:0000259" key="6">
    <source>
        <dbReference type="PROSITE" id="PS51380"/>
    </source>
</evidence>
<dbReference type="PANTHER" id="PTHR10783:SF46">
    <property type="entry name" value="PROTEIN ERD1 HOMOLOG 2"/>
    <property type="match status" value="1"/>
</dbReference>
<dbReference type="GO" id="GO:0016020">
    <property type="term" value="C:membrane"/>
    <property type="evidence" value="ECO:0007669"/>
    <property type="project" value="UniProtKB-SubCell"/>
</dbReference>
<evidence type="ECO:0000313" key="8">
    <source>
        <dbReference type="Proteomes" id="UP000076738"/>
    </source>
</evidence>
<comment type="subcellular location">
    <subcellularLocation>
        <location evidence="1">Membrane</location>
        <topology evidence="1">Multi-pass membrane protein</topology>
    </subcellularLocation>
</comment>
<dbReference type="PROSITE" id="PS51380">
    <property type="entry name" value="EXS"/>
    <property type="match status" value="1"/>
</dbReference>
<feature type="transmembrane region" description="Helical" evidence="5">
    <location>
        <begin position="298"/>
        <end position="316"/>
    </location>
</feature>
<evidence type="ECO:0000313" key="7">
    <source>
        <dbReference type="EMBL" id="KZO93093.1"/>
    </source>
</evidence>
<feature type="transmembrane region" description="Helical" evidence="5">
    <location>
        <begin position="131"/>
        <end position="150"/>
    </location>
</feature>
<dbReference type="OrthoDB" id="2159384at2759"/>
<accession>A0A167IYT2</accession>
<reference evidence="7 8" key="1">
    <citation type="journal article" date="2016" name="Mol. Biol. Evol.">
        <title>Comparative Genomics of Early-Diverging Mushroom-Forming Fungi Provides Insights into the Origins of Lignocellulose Decay Capabilities.</title>
        <authorList>
            <person name="Nagy L.G."/>
            <person name="Riley R."/>
            <person name="Tritt A."/>
            <person name="Adam C."/>
            <person name="Daum C."/>
            <person name="Floudas D."/>
            <person name="Sun H."/>
            <person name="Yadav J.S."/>
            <person name="Pangilinan J."/>
            <person name="Larsson K.H."/>
            <person name="Matsuura K."/>
            <person name="Barry K."/>
            <person name="Labutti K."/>
            <person name="Kuo R."/>
            <person name="Ohm R.A."/>
            <person name="Bhattacharya S.S."/>
            <person name="Shirouzu T."/>
            <person name="Yoshinaga Y."/>
            <person name="Martin F.M."/>
            <person name="Grigoriev I.V."/>
            <person name="Hibbett D.S."/>
        </authorList>
    </citation>
    <scope>NUCLEOTIDE SEQUENCE [LARGE SCALE GENOMIC DNA]</scope>
    <source>
        <strain evidence="7 8">TUFC12733</strain>
    </source>
</reference>
<name>A0A167IYT2_CALVF</name>
<keyword evidence="8" id="KW-1185">Reference proteome</keyword>
<evidence type="ECO:0000256" key="3">
    <source>
        <dbReference type="ARBA" id="ARBA00022989"/>
    </source>
</evidence>
<dbReference type="PANTHER" id="PTHR10783">
    <property type="entry name" value="XENOTROPIC AND POLYTROPIC RETROVIRUS RECEPTOR 1-RELATED"/>
    <property type="match status" value="1"/>
</dbReference>
<organism evidence="7 8">
    <name type="scientific">Calocera viscosa (strain TUFC12733)</name>
    <dbReference type="NCBI Taxonomy" id="1330018"/>
    <lineage>
        <taxon>Eukaryota</taxon>
        <taxon>Fungi</taxon>
        <taxon>Dikarya</taxon>
        <taxon>Basidiomycota</taxon>
        <taxon>Agaricomycotina</taxon>
        <taxon>Dacrymycetes</taxon>
        <taxon>Dacrymycetales</taxon>
        <taxon>Dacrymycetaceae</taxon>
        <taxon>Calocera</taxon>
    </lineage>
</organism>
<keyword evidence="2 5" id="KW-0812">Transmembrane</keyword>
<feature type="transmembrane region" description="Helical" evidence="5">
    <location>
        <begin position="35"/>
        <end position="56"/>
    </location>
</feature>
<evidence type="ECO:0000256" key="5">
    <source>
        <dbReference type="SAM" id="Phobius"/>
    </source>
</evidence>
<protein>
    <submittedName>
        <fullName evidence="7">EXS-domain-containing protein</fullName>
    </submittedName>
</protein>
<dbReference type="GO" id="GO:0005737">
    <property type="term" value="C:cytoplasm"/>
    <property type="evidence" value="ECO:0007669"/>
    <property type="project" value="TreeGrafter"/>
</dbReference>
<dbReference type="STRING" id="1330018.A0A167IYT2"/>
<evidence type="ECO:0000256" key="4">
    <source>
        <dbReference type="ARBA" id="ARBA00023136"/>
    </source>
</evidence>
<dbReference type="InterPro" id="IPR004342">
    <property type="entry name" value="EXS_C"/>
</dbReference>
<dbReference type="Pfam" id="PF03124">
    <property type="entry name" value="EXS"/>
    <property type="match status" value="1"/>
</dbReference>
<dbReference type="AlphaFoldDB" id="A0A167IYT2"/>
<evidence type="ECO:0000256" key="1">
    <source>
        <dbReference type="ARBA" id="ARBA00004141"/>
    </source>
</evidence>
<keyword evidence="3 5" id="KW-1133">Transmembrane helix</keyword>
<evidence type="ECO:0000256" key="2">
    <source>
        <dbReference type="ARBA" id="ARBA00022692"/>
    </source>
</evidence>
<dbReference type="Proteomes" id="UP000076738">
    <property type="component" value="Unassembled WGS sequence"/>
</dbReference>
<sequence>MDIDTPGETGIFHDDHQHLIWVPAFSKSFPLPFRVLALLGLGILGWATNLHLLRVLGVDSYVALIKNTSAARSEEDGYVASGGGTKREQERALTASVYRLFLLYTLWVGVGWCFFRIATGGEEGLINRFRAVPAILLATILLFLLSPYSFEKHTRESFLQGFRRCLLPVPSQPTYFCDIMLADIFTSFAKVFGDLYISAHQIFWVGYVTSVPAQKGMLQLIVPTMMSLPYFVRLRQCCIDYYVSDRRSKRPLYNALKYATAFPVIYLSSAQTIVVRDLIAEKGEARVLGTHWHGEHTLFRFWLLFVFINSIYTFWWDVTNDWGLSLFEPSLWLPILRGERPLSSLTYRSVSTGDPYDTPPYLPSDGPITHHRAYANRTPDPQVEGTPLPTPVTTGVRAQTENFYTYPNGSTSKLPRPPGLRPHLLYRYPRVYYAAIALNLLLRLTWSFKLSSHLHNVTEFGSGVFIMEALEIARRWMWVFFRVEWEVVRKAELENVGFGMAPETDEDYERSARDARVGKETVR</sequence>
<feature type="transmembrane region" description="Helical" evidence="5">
    <location>
        <begin position="97"/>
        <end position="119"/>
    </location>
</feature>
<dbReference type="EMBL" id="KV417304">
    <property type="protein sequence ID" value="KZO93093.1"/>
    <property type="molecule type" value="Genomic_DNA"/>
</dbReference>
<keyword evidence="4 5" id="KW-0472">Membrane</keyword>